<evidence type="ECO:0000313" key="5">
    <source>
        <dbReference type="EMBL" id="MBI8989411.1"/>
    </source>
</evidence>
<dbReference type="InterPro" id="IPR058636">
    <property type="entry name" value="Beta-barrel_YknX"/>
</dbReference>
<dbReference type="Gene3D" id="2.40.50.100">
    <property type="match status" value="1"/>
</dbReference>
<reference evidence="5" key="1">
    <citation type="submission" date="2020-12" db="EMBL/GenBank/DDBJ databases">
        <title>Genome public.</title>
        <authorList>
            <person name="Sun Q."/>
        </authorList>
    </citation>
    <scope>NUCLEOTIDE SEQUENCE</scope>
    <source>
        <strain evidence="5">CCM 8863</strain>
    </source>
</reference>
<proteinExistence type="predicted"/>
<dbReference type="InterPro" id="IPR050465">
    <property type="entry name" value="UPF0194_transport"/>
</dbReference>
<name>A0A934I3F7_9CORY</name>
<dbReference type="Proteomes" id="UP000645966">
    <property type="component" value="Unassembled WGS sequence"/>
</dbReference>
<evidence type="ECO:0000259" key="4">
    <source>
        <dbReference type="Pfam" id="PF25990"/>
    </source>
</evidence>
<comment type="subcellular location">
    <subcellularLocation>
        <location evidence="1">Cell envelope</location>
    </subcellularLocation>
</comment>
<keyword evidence="2" id="KW-0175">Coiled coil</keyword>
<dbReference type="GO" id="GO:0030313">
    <property type="term" value="C:cell envelope"/>
    <property type="evidence" value="ECO:0007669"/>
    <property type="project" value="UniProtKB-SubCell"/>
</dbReference>
<dbReference type="Gene3D" id="2.40.30.170">
    <property type="match status" value="1"/>
</dbReference>
<evidence type="ECO:0000256" key="2">
    <source>
        <dbReference type="ARBA" id="ARBA00023054"/>
    </source>
</evidence>
<organism evidence="5 6">
    <name type="scientific">Corynebacterium meridianum</name>
    <dbReference type="NCBI Taxonomy" id="2765363"/>
    <lineage>
        <taxon>Bacteria</taxon>
        <taxon>Bacillati</taxon>
        <taxon>Actinomycetota</taxon>
        <taxon>Actinomycetes</taxon>
        <taxon>Mycobacteriales</taxon>
        <taxon>Corynebacteriaceae</taxon>
        <taxon>Corynebacterium</taxon>
    </lineage>
</organism>
<evidence type="ECO:0000256" key="1">
    <source>
        <dbReference type="ARBA" id="ARBA00004196"/>
    </source>
</evidence>
<dbReference type="Pfam" id="PF25990">
    <property type="entry name" value="Beta-barrel_YknX"/>
    <property type="match status" value="1"/>
</dbReference>
<sequence>MLLQSVLHFTRQRRLFTGAAAALCLAAAGCAGAGDGTVLAAHEYRTANVEDVSRAVQTSATVAAARTEAVTTALTGPLTSLSVTAGDRVEEGQLLATVDVSSVQRELENQKSQQATTLTSELNSLEQAEQKHRQYKESLDQSLNPEVNTAQAALRTATAAHEDAIRAFETKKSDAATGRDPRLVEQERALEQARNQVLNGEINLARSGVASAAAALQTEPSVDGVQQSVTTHIGTVEAATALQNSVKDLRNRQEAYTTALQSVDRDLAEAQRQVASTFEAKKEAAVSVESAKLTARQQLDSLASGVEQARRAADVARQSVGRGTDHLTRDINASEIRAPFTGVVVTVGSEIGRPVAGSVVTLADDSGMILRTEVPEVDVAGLKPGADVTFTTAATGGKTFHGKVSRVSPVAGVTAGGPAAQQQGAAGAAAAQSSGAQRPTFPVEITIDGDTKDLRIGGSARARIVLAADKGGLAVPREAVFERNDGTKAVLVVAGAEGPGSRGTVEERRVETGTEGDVTVAVTGGELKKGETVISQGSTRRDLLGTTVTLGEAA</sequence>
<protein>
    <submittedName>
        <fullName evidence="5">Efflux RND transporter periplasmic adaptor subunit</fullName>
    </submittedName>
</protein>
<feature type="chain" id="PRO_5037012955" evidence="3">
    <location>
        <begin position="34"/>
        <end position="554"/>
    </location>
</feature>
<dbReference type="EMBL" id="JAEIOS010000011">
    <property type="protein sequence ID" value="MBI8989411.1"/>
    <property type="molecule type" value="Genomic_DNA"/>
</dbReference>
<dbReference type="AlphaFoldDB" id="A0A934I3F7"/>
<feature type="domain" description="YknX-like beta-barrel" evidence="4">
    <location>
        <begin position="369"/>
        <end position="462"/>
    </location>
</feature>
<dbReference type="RefSeq" id="WP_198738396.1">
    <property type="nucleotide sequence ID" value="NZ_JAEIOS010000011.1"/>
</dbReference>
<accession>A0A934I3F7</accession>
<dbReference type="PANTHER" id="PTHR32347:SF14">
    <property type="entry name" value="EFFLUX SYSTEM COMPONENT YKNX-RELATED"/>
    <property type="match status" value="1"/>
</dbReference>
<dbReference type="PANTHER" id="PTHR32347">
    <property type="entry name" value="EFFLUX SYSTEM COMPONENT YKNX-RELATED"/>
    <property type="match status" value="1"/>
</dbReference>
<comment type="caution">
    <text evidence="5">The sequence shown here is derived from an EMBL/GenBank/DDBJ whole genome shotgun (WGS) entry which is preliminary data.</text>
</comment>
<gene>
    <name evidence="5" type="ORF">JDV75_06510</name>
</gene>
<evidence type="ECO:0000313" key="6">
    <source>
        <dbReference type="Proteomes" id="UP000645966"/>
    </source>
</evidence>
<evidence type="ECO:0000256" key="3">
    <source>
        <dbReference type="SAM" id="SignalP"/>
    </source>
</evidence>
<keyword evidence="3" id="KW-0732">Signal</keyword>
<dbReference type="Gene3D" id="1.10.287.470">
    <property type="entry name" value="Helix hairpin bin"/>
    <property type="match status" value="1"/>
</dbReference>
<feature type="signal peptide" evidence="3">
    <location>
        <begin position="1"/>
        <end position="33"/>
    </location>
</feature>
<keyword evidence="6" id="KW-1185">Reference proteome</keyword>
<dbReference type="Gene3D" id="2.40.420.20">
    <property type="match status" value="1"/>
</dbReference>